<name>A0A6C0C1V6_9ZZZZ</name>
<sequence length="120" mass="13381">MAIAWLSQLGHDHSVTSMQFGKHSSRHLGHAFQDGNFVVICKVCEESCQSVNRASLEVQLFKARAAIDTREDAACSAAQKHFLSDLDDAIAQTHKNTRLRHLTNQRCREIKRGSVNGHAK</sequence>
<accession>A0A6C0C1V6</accession>
<proteinExistence type="predicted"/>
<reference evidence="1" key="1">
    <citation type="journal article" date="2020" name="Nature">
        <title>Giant virus diversity and host interactions through global metagenomics.</title>
        <authorList>
            <person name="Schulz F."/>
            <person name="Roux S."/>
            <person name="Paez-Espino D."/>
            <person name="Jungbluth S."/>
            <person name="Walsh D.A."/>
            <person name="Denef V.J."/>
            <person name="McMahon K.D."/>
            <person name="Konstantinidis K.T."/>
            <person name="Eloe-Fadrosh E.A."/>
            <person name="Kyrpides N.C."/>
            <person name="Woyke T."/>
        </authorList>
    </citation>
    <scope>NUCLEOTIDE SEQUENCE</scope>
    <source>
        <strain evidence="1">GVMAG-M-3300020182-33</strain>
    </source>
</reference>
<organism evidence="1">
    <name type="scientific">viral metagenome</name>
    <dbReference type="NCBI Taxonomy" id="1070528"/>
    <lineage>
        <taxon>unclassified sequences</taxon>
        <taxon>metagenomes</taxon>
        <taxon>organismal metagenomes</taxon>
    </lineage>
</organism>
<dbReference type="EMBL" id="MN739301">
    <property type="protein sequence ID" value="QHS97638.1"/>
    <property type="molecule type" value="Genomic_DNA"/>
</dbReference>
<evidence type="ECO:0000313" key="1">
    <source>
        <dbReference type="EMBL" id="QHS97638.1"/>
    </source>
</evidence>
<dbReference type="AlphaFoldDB" id="A0A6C0C1V6"/>
<protein>
    <submittedName>
        <fullName evidence="1">Uncharacterized protein</fullName>
    </submittedName>
</protein>